<evidence type="ECO:0000313" key="1">
    <source>
        <dbReference type="EMBL" id="CAB4155574.1"/>
    </source>
</evidence>
<dbReference type="EMBL" id="LR796639">
    <property type="protein sequence ID" value="CAB4155574.1"/>
    <property type="molecule type" value="Genomic_DNA"/>
</dbReference>
<gene>
    <name evidence="1" type="ORF">UFOVP658_16</name>
</gene>
<reference evidence="1" key="1">
    <citation type="submission" date="2020-04" db="EMBL/GenBank/DDBJ databases">
        <authorList>
            <person name="Chiriac C."/>
            <person name="Salcher M."/>
            <person name="Ghai R."/>
            <person name="Kavagutti S V."/>
        </authorList>
    </citation>
    <scope>NUCLEOTIDE SEQUENCE</scope>
</reference>
<proteinExistence type="predicted"/>
<protein>
    <submittedName>
        <fullName evidence="1">Uncharacterized protein</fullName>
    </submittedName>
</protein>
<name>A0A6J5NJL4_9CAUD</name>
<organism evidence="1">
    <name type="scientific">uncultured Caudovirales phage</name>
    <dbReference type="NCBI Taxonomy" id="2100421"/>
    <lineage>
        <taxon>Viruses</taxon>
        <taxon>Duplodnaviria</taxon>
        <taxon>Heunggongvirae</taxon>
        <taxon>Uroviricota</taxon>
        <taxon>Caudoviricetes</taxon>
        <taxon>Peduoviridae</taxon>
        <taxon>Maltschvirus</taxon>
        <taxon>Maltschvirus maltsch</taxon>
    </lineage>
</organism>
<accession>A0A6J5NJL4</accession>
<sequence length="128" mass="14700">MNVVSLFMGRGKSISSNEKIENSKKVPEEQIIEVFDFWVQTFKKRVCALDKKRYIAIGNAIHFFGVDNCKDAITGCTHSDFHMGRNASQKVYNEIELILRDAEHVERFLGFLPDGNSTVVEERNKEPF</sequence>